<sequence>MVPCGSHQLHPAARWPTWYCLGDAGLALWTGSPQGQLRRALEAQLATRVHLEIPSLVKEEGMPVLLPTGQERLLFVRFDGRTSSVHGEPCTTVLTLEEQEDYDSPFTCWVHYKNGTDATPDLLEVSAGFSLAYGGHWCRVRSVAEPAELELPLLVGVSLPAKGGESEPVSLSLVAPIQLVRVEPVGSHVQLVYLAGPSVATKVQIRRPDGVHIAPYKAPERIGETSHWKVTLRAPSHTSWLVLESPSTGQRLRVPLEKYNLAAAGFYYVFYYQRPPAERPPGAATPNIMTAALRTHDQQQRSPSGVQTARLEITMRFNEKEMATLAVGAADKEGRLNHRNLSFREVFKERWFKLKGNLLFYFRLNEYGGVFEKEPVGLFVIECCKVQHEPSVDYAFAFSIAFSDDADRKHLFTCTTQKHCDEWVSCLQQASYEYQRGRLLYMQQKILELTGRDPLADFISRRNGNAPGSVQAIQKAPESNSSTAGKLFAFFRTR</sequence>
<proteinExistence type="predicted"/>
<protein>
    <submittedName>
        <fullName evidence="1">Uncharacterized protein</fullName>
    </submittedName>
</protein>
<keyword evidence="2" id="KW-1185">Reference proteome</keyword>
<evidence type="ECO:0000313" key="2">
    <source>
        <dbReference type="Proteomes" id="UP000821865"/>
    </source>
</evidence>
<dbReference type="Proteomes" id="UP000821865">
    <property type="component" value="Chromosome 11"/>
</dbReference>
<comment type="caution">
    <text evidence="1">The sequence shown here is derived from an EMBL/GenBank/DDBJ whole genome shotgun (WGS) entry which is preliminary data.</text>
</comment>
<evidence type="ECO:0000313" key="1">
    <source>
        <dbReference type="EMBL" id="KAH7970181.1"/>
    </source>
</evidence>
<dbReference type="EMBL" id="CM023480">
    <property type="protein sequence ID" value="KAH7970181.1"/>
    <property type="molecule type" value="Genomic_DNA"/>
</dbReference>
<gene>
    <name evidence="1" type="ORF">HPB49_000762</name>
</gene>
<organism evidence="1 2">
    <name type="scientific">Dermacentor silvarum</name>
    <name type="common">Tick</name>
    <dbReference type="NCBI Taxonomy" id="543639"/>
    <lineage>
        <taxon>Eukaryota</taxon>
        <taxon>Metazoa</taxon>
        <taxon>Ecdysozoa</taxon>
        <taxon>Arthropoda</taxon>
        <taxon>Chelicerata</taxon>
        <taxon>Arachnida</taxon>
        <taxon>Acari</taxon>
        <taxon>Parasitiformes</taxon>
        <taxon>Ixodida</taxon>
        <taxon>Ixodoidea</taxon>
        <taxon>Ixodidae</taxon>
        <taxon>Rhipicephalinae</taxon>
        <taxon>Dermacentor</taxon>
    </lineage>
</organism>
<accession>A0ACB8DHR0</accession>
<name>A0ACB8DHR0_DERSI</name>
<reference evidence="1" key="1">
    <citation type="submission" date="2020-05" db="EMBL/GenBank/DDBJ databases">
        <title>Large-scale comparative analyses of tick genomes elucidate their genetic diversity and vector capacities.</title>
        <authorList>
            <person name="Jia N."/>
            <person name="Wang J."/>
            <person name="Shi W."/>
            <person name="Du L."/>
            <person name="Sun Y."/>
            <person name="Zhan W."/>
            <person name="Jiang J."/>
            <person name="Wang Q."/>
            <person name="Zhang B."/>
            <person name="Ji P."/>
            <person name="Sakyi L.B."/>
            <person name="Cui X."/>
            <person name="Yuan T."/>
            <person name="Jiang B."/>
            <person name="Yang W."/>
            <person name="Lam T.T.-Y."/>
            <person name="Chang Q."/>
            <person name="Ding S."/>
            <person name="Wang X."/>
            <person name="Zhu J."/>
            <person name="Ruan X."/>
            <person name="Zhao L."/>
            <person name="Wei J."/>
            <person name="Que T."/>
            <person name="Du C."/>
            <person name="Cheng J."/>
            <person name="Dai P."/>
            <person name="Han X."/>
            <person name="Huang E."/>
            <person name="Gao Y."/>
            <person name="Liu J."/>
            <person name="Shao H."/>
            <person name="Ye R."/>
            <person name="Li L."/>
            <person name="Wei W."/>
            <person name="Wang X."/>
            <person name="Wang C."/>
            <person name="Yang T."/>
            <person name="Huo Q."/>
            <person name="Li W."/>
            <person name="Guo W."/>
            <person name="Chen H."/>
            <person name="Zhou L."/>
            <person name="Ni X."/>
            <person name="Tian J."/>
            <person name="Zhou Y."/>
            <person name="Sheng Y."/>
            <person name="Liu T."/>
            <person name="Pan Y."/>
            <person name="Xia L."/>
            <person name="Li J."/>
            <person name="Zhao F."/>
            <person name="Cao W."/>
        </authorList>
    </citation>
    <scope>NUCLEOTIDE SEQUENCE</scope>
    <source>
        <strain evidence="1">Dsil-2018</strain>
    </source>
</reference>